<dbReference type="GO" id="GO:0051117">
    <property type="term" value="F:ATPase binding"/>
    <property type="evidence" value="ECO:0007669"/>
    <property type="project" value="TreeGrafter"/>
</dbReference>
<evidence type="ECO:0000256" key="10">
    <source>
        <dbReference type="RuleBase" id="RU361189"/>
    </source>
</evidence>
<dbReference type="GO" id="GO:0033179">
    <property type="term" value="C:proton-transporting V-type ATPase, V0 domain"/>
    <property type="evidence" value="ECO:0007669"/>
    <property type="project" value="InterPro"/>
</dbReference>
<feature type="transmembrane region" description="Helical" evidence="10">
    <location>
        <begin position="471"/>
        <end position="492"/>
    </location>
</feature>
<dbReference type="PANTHER" id="PTHR11629">
    <property type="entry name" value="VACUOLAR PROTON ATPASES"/>
    <property type="match status" value="1"/>
</dbReference>
<dbReference type="GO" id="GO:0007035">
    <property type="term" value="P:vacuolar acidification"/>
    <property type="evidence" value="ECO:0007669"/>
    <property type="project" value="TreeGrafter"/>
</dbReference>
<keyword evidence="6 10" id="KW-0406">Ion transport</keyword>
<dbReference type="EMBL" id="CP028858">
    <property type="protein sequence ID" value="AWB28250.1"/>
    <property type="molecule type" value="Genomic_DNA"/>
</dbReference>
<accession>A0A2R4X376</accession>
<gene>
    <name evidence="12" type="ORF">HARCEL1_11330</name>
</gene>
<feature type="coiled-coil region" evidence="11">
    <location>
        <begin position="211"/>
        <end position="238"/>
    </location>
</feature>
<feature type="transmembrane region" description="Helical" evidence="10">
    <location>
        <begin position="421"/>
        <end position="451"/>
    </location>
</feature>
<dbReference type="GeneID" id="36513107"/>
<dbReference type="RefSeq" id="WP_108383627.1">
    <property type="nucleotide sequence ID" value="NZ_CP028858.1"/>
</dbReference>
<evidence type="ECO:0000256" key="5">
    <source>
        <dbReference type="ARBA" id="ARBA00022989"/>
    </source>
</evidence>
<evidence type="ECO:0000256" key="8">
    <source>
        <dbReference type="ARBA" id="ARBA00059506"/>
    </source>
</evidence>
<name>A0A2R4X376_9EURY</name>
<proteinExistence type="inferred from homology"/>
<sequence length="721" mass="77504">MLRPERMSRVSVVGSRAVLPDVIETVHDLEMLHLSEYDDAIEGFDPGSPLEGADDAAQKLVTVRALLSTLEVDPEAVGPARIEPDRLDDRLEEIRTEANALDDRREELEQRRRDLQAEYEQAAQFVDLGIDLDLLGGYDTLSVAVGAGDPDAIEGSLAESDAVEAFEVFAGEETVGMFASLAEGELSDVLVGVAFEPIPIPDGEADPETFLQQRRHELRQIESELRTVESKLERLALDVGGELLAAEEYLAVEVDKREAPLSFATTERAFVAEGWLPTEELDRFEEVLRTAVGDRISIDELERAAYDEGHPVEPAPTADAEADGDVEVRADGGVTALGDPNPPVVQDNPSIAQPFEPFVTAVGVPNYDELDPTILLLLTFPAFFGFMIGDLGYGLIYAAIGAIMLQRFERPAMRSMGGVALWAGGFTALFGVLYGELFGTHLVTAVLWDGLLGMDASPLHKGFIPVHSDWALLWLVGSLLAGLAHLTVAYAVGFVDDLTHGVWAAITENASWLAMLVGTWAWIFSFHGGSFKPDFMVGETAVLNGHPFPLGFAGLPAIVGIVGIALFVVGLALLAMGEPIELVEFLDVFVNVISYVRLMAVLLAKAGMAFVVNLIVFGVGAEGDPQNWHFLIGESPAEFTSHYASGEILFGGLTNMGIAPLLVGIVILVVGHAVVLVLGVISGGLQAVRLEYVEFFGKFYAGNGRAYEPFGAEADGDRASN</sequence>
<comment type="similarity">
    <text evidence="2 10">Belongs to the V-ATPase 116 kDa subunit family.</text>
</comment>
<keyword evidence="11" id="KW-0175">Coiled coil</keyword>
<keyword evidence="13" id="KW-1185">Reference proteome</keyword>
<reference evidence="12 13" key="1">
    <citation type="submission" date="2018-04" db="EMBL/GenBank/DDBJ databases">
        <title>Halococcoides cellulosivorans gen. nov., sp. nov., an extremely halophilic cellulose-utilizing haloarchaeon from hypersaline lakes.</title>
        <authorList>
            <person name="Sorokin D.Y."/>
            <person name="Toshchakov S.V."/>
            <person name="Samarov N.I."/>
            <person name="Korzhenkov A."/>
            <person name="Kublanov I.V."/>
        </authorList>
    </citation>
    <scope>NUCLEOTIDE SEQUENCE [LARGE SCALE GENOMIC DNA]</scope>
    <source>
        <strain evidence="12 13">HArcel1</strain>
    </source>
</reference>
<keyword evidence="7 10" id="KW-0472">Membrane</keyword>
<evidence type="ECO:0000256" key="3">
    <source>
        <dbReference type="ARBA" id="ARBA00022448"/>
    </source>
</evidence>
<evidence type="ECO:0000256" key="1">
    <source>
        <dbReference type="ARBA" id="ARBA00004141"/>
    </source>
</evidence>
<feature type="transmembrane region" description="Helical" evidence="10">
    <location>
        <begin position="550"/>
        <end position="574"/>
    </location>
</feature>
<evidence type="ECO:0000313" key="12">
    <source>
        <dbReference type="EMBL" id="AWB28250.1"/>
    </source>
</evidence>
<evidence type="ECO:0000256" key="2">
    <source>
        <dbReference type="ARBA" id="ARBA00009904"/>
    </source>
</evidence>
<dbReference type="AlphaFoldDB" id="A0A2R4X376"/>
<dbReference type="PANTHER" id="PTHR11629:SF63">
    <property type="entry name" value="V-TYPE PROTON ATPASE SUBUNIT A"/>
    <property type="match status" value="1"/>
</dbReference>
<feature type="transmembrane region" description="Helical" evidence="10">
    <location>
        <begin position="512"/>
        <end position="530"/>
    </location>
</feature>
<feature type="transmembrane region" description="Helical" evidence="10">
    <location>
        <begin position="658"/>
        <end position="681"/>
    </location>
</feature>
<evidence type="ECO:0000256" key="9">
    <source>
        <dbReference type="ARBA" id="ARBA00068671"/>
    </source>
</evidence>
<comment type="subcellular location">
    <subcellularLocation>
        <location evidence="1">Membrane</location>
        <topology evidence="1">Multi-pass membrane protein</topology>
    </subcellularLocation>
</comment>
<evidence type="ECO:0000256" key="4">
    <source>
        <dbReference type="ARBA" id="ARBA00022692"/>
    </source>
</evidence>
<keyword evidence="3 10" id="KW-0813">Transport</keyword>
<evidence type="ECO:0000313" key="13">
    <source>
        <dbReference type="Proteomes" id="UP000244727"/>
    </source>
</evidence>
<evidence type="ECO:0000256" key="11">
    <source>
        <dbReference type="SAM" id="Coils"/>
    </source>
</evidence>
<keyword evidence="5 10" id="KW-1133">Transmembrane helix</keyword>
<dbReference type="GO" id="GO:0016471">
    <property type="term" value="C:vacuolar proton-transporting V-type ATPase complex"/>
    <property type="evidence" value="ECO:0007669"/>
    <property type="project" value="TreeGrafter"/>
</dbReference>
<dbReference type="Proteomes" id="UP000244727">
    <property type="component" value="Chromosome"/>
</dbReference>
<feature type="transmembrane region" description="Helical" evidence="10">
    <location>
        <begin position="374"/>
        <end position="400"/>
    </location>
</feature>
<dbReference type="InterPro" id="IPR002490">
    <property type="entry name" value="V-ATPase_116kDa_su"/>
</dbReference>
<organism evidence="12 13">
    <name type="scientific">Halococcoides cellulosivorans</name>
    <dbReference type="NCBI Taxonomy" id="1679096"/>
    <lineage>
        <taxon>Archaea</taxon>
        <taxon>Methanobacteriati</taxon>
        <taxon>Methanobacteriota</taxon>
        <taxon>Stenosarchaea group</taxon>
        <taxon>Halobacteria</taxon>
        <taxon>Halobacteriales</taxon>
        <taxon>Haloarculaceae</taxon>
        <taxon>Halococcoides</taxon>
    </lineage>
</organism>
<feature type="coiled-coil region" evidence="11">
    <location>
        <begin position="91"/>
        <end position="125"/>
    </location>
</feature>
<protein>
    <recommendedName>
        <fullName evidence="9 10">A-type ATP synthase subunit I</fullName>
    </recommendedName>
</protein>
<feature type="transmembrane region" description="Helical" evidence="10">
    <location>
        <begin position="595"/>
        <end position="621"/>
    </location>
</feature>
<keyword evidence="4 10" id="KW-0812">Transmembrane</keyword>
<dbReference type="GO" id="GO:0046961">
    <property type="term" value="F:proton-transporting ATPase activity, rotational mechanism"/>
    <property type="evidence" value="ECO:0007669"/>
    <property type="project" value="InterPro"/>
</dbReference>
<evidence type="ECO:0000256" key="7">
    <source>
        <dbReference type="ARBA" id="ARBA00023136"/>
    </source>
</evidence>
<dbReference type="Pfam" id="PF01496">
    <property type="entry name" value="V_ATPase_I"/>
    <property type="match status" value="1"/>
</dbReference>
<evidence type="ECO:0000256" key="6">
    <source>
        <dbReference type="ARBA" id="ARBA00023065"/>
    </source>
</evidence>
<comment type="function">
    <text evidence="8">Component of the A-type ATP synthase that produces ATP from ADP in the presence of a proton gradient across the membrane.</text>
</comment>
<dbReference type="KEGG" id="harc:HARCEL1_11330"/>